<dbReference type="FunFam" id="2.30.38.10:FF:000001">
    <property type="entry name" value="Non-ribosomal peptide synthetase PvdI"/>
    <property type="match status" value="1"/>
</dbReference>
<sequence>LGEIETRLAQHQDVKDAVVMAREDVPGETRLVAYFTAHSAEEVADIEALRAHLQGQLPEYMVPAAYIRLDALPLTPNGKLDRKSLPAPGLSSVIVREYEAPVGDTEILLAGLWAELLNVERVGRHDHFFELGGHSLLAVSLIGRMRRAGLSADVKVLFGQPTLAALAAAIGGGREVLVPANGIAAHCTRITPPMLALVALDQPAIDRIVAAIPGGAANVQDIYPLAPLQAGILYRHRASRDGDPYLLQAQFAFSSQERLQVFATALQEVIERHDILRSSMHWDGLEEPVQVVWRQAPLSCERAETGAGDALAGLLARFDSRHYRLDLAQAPLIRLVYTEDKVNQRVVALLLFHHLVMDHVALEVLQQDMQACLLGRREQLAAAVPYRNYVAQTRLGMTEEAHEGFFRELLADIDEPSLPFGIQAVAGDQEPSEHARLTVDPLLSQHLRARASALGVSAASLMHLAWAQVMGAVCGREQVVFGTVLLGRMQGGEGAERAMGAFINTLPLRVDLGGHTVQQALMTTHARLTQLLSHEHAPLALAQRCSGLPATTPLFSVLFNYRHGARPGQPSAEVLAAWQGIQMLKAQERTDYLLSLSVDDLGDGFAFDAMAARGLGAQRLCEYLHIALEQMVHALEHNPGTAIHQVSILPPSERRQLLEDFNATHRDYPHEQTVQRLFEAQANAHPEALAVIHGQHAVSYGELNTRANHLAHHLLALGVKPGDNVAILLPRSVGLLVGQLAILKCAAAYVPLDINAPAERQGFMVQDSSAVWLLTHSNVAIDYPARRLDLDRLVLDLQPSSNPDVSQSSQSAAYIMYTSGSTGTPKGVRVPHRGITRLVINNGYADFNAHDRVAFASNPAFDASTMDVWGPLLHGGQVRVIDPATLLDPVVFGQVLKAQGVTILFVTTALFNQYVQLIPNALAGLRILLCGGERADPAAFRNLLAQAPQLRLVHCYGPTETTTYATTHEVRAIAAGAESVPIGRPISNTQVYVLDACLQPVPLGATGEICIGGQGVALGYLNRPELTAEKFVRDPFSEQPEALLYRTGDLGRWNAQGLLECIGRNDEQVKIRGFRIELGEIEARLATCPGIKDVVVLAREDASGDKRLVAYFTWLEAPLGIEAVRAHLQAQVPEYMVPSAYVVLGELPLTPNGKVNRKALPEPALEALISRVYEAPVNALEETLSQLWAQVLKVERVGRHDSFFELGGHSLLAIRLVNLMEEAGLDVSLAELFQHASVESVASLISQRTTQLQRDTTLVPVRVEGSQPPLFLIHEFSGMDVYFPALGQHLPGDFPIYGLPGMPLGQPQLQTMEGLATRLVSVIRSVQPHGPYRLAGWSFGGVLAYEVALQLQGQDEPVAFLGLIDSYVPRLTDQGKARWLGADACKRHLLLLCTAYWKSQGAAGIEVVASLARLEANVADFDFDGLLHDCRNQQLLFPHMAAGSDSDVLAYIEREVAHGHALAHYNLFPTSIPVHLFNALERPTELSRRSSSHGWGDFLVAGQLRQIPVPGDHQSMMTAPHIQVLGQALNQALAAGEAPALPVHQPLLRIQGGRHGHTPIFCVPGAGDSVTGFVGLTEALGRDWPIVGLQPRGLDGEAVPHHQVEAAARHYLQAIEQEYSLGPVHLIGHSFGGWVALEMAAMLQAQGRKVASLTVIDSESPGGNGVVGRPYTTTAALLRLIESMQVAAGKPLGIDPRHFAEQDEATQHQLLHTGMVRAGLLPQRSAPDAMQGPARTYATALRTVYQPRQGYDGLVRLVLADDPTLDALGNQREQASMIEGWRRHSGALEVWYGPGNHFTLLKAPNVYSLAAWWHEGLVVTAGETVS</sequence>
<dbReference type="NCBIfam" id="TIGR01733">
    <property type="entry name" value="AA-adenyl-dom"/>
    <property type="match status" value="1"/>
</dbReference>
<dbReference type="Gene3D" id="3.30.559.10">
    <property type="entry name" value="Chloramphenicol acetyltransferase-like domain"/>
    <property type="match status" value="1"/>
</dbReference>
<dbReference type="InterPro" id="IPR025110">
    <property type="entry name" value="AMP-bd_C"/>
</dbReference>
<dbReference type="Pfam" id="PF13193">
    <property type="entry name" value="AMP-binding_C"/>
    <property type="match status" value="2"/>
</dbReference>
<evidence type="ECO:0000256" key="4">
    <source>
        <dbReference type="ARBA" id="ARBA00022553"/>
    </source>
</evidence>
<dbReference type="FunFam" id="3.30.300.30:FF:000010">
    <property type="entry name" value="Enterobactin synthetase component F"/>
    <property type="match status" value="1"/>
</dbReference>
<dbReference type="GO" id="GO:0043041">
    <property type="term" value="P:amino acid activation for nonribosomal peptide biosynthetic process"/>
    <property type="evidence" value="ECO:0007669"/>
    <property type="project" value="TreeGrafter"/>
</dbReference>
<protein>
    <submittedName>
        <fullName evidence="6">Amino acid adenylation domain-containing protein</fullName>
    </submittedName>
</protein>
<reference evidence="6 7" key="1">
    <citation type="submission" date="2019-11" db="EMBL/GenBank/DDBJ databases">
        <title>Pseudmonas karstica sp. nov. and Pseudomonas spelaei sp. nov. from caves.</title>
        <authorList>
            <person name="Zeman M."/>
        </authorList>
    </citation>
    <scope>NUCLEOTIDE SEQUENCE [LARGE SCALE GENOMIC DNA]</scope>
    <source>
        <strain evidence="6 7">CCM 7891</strain>
    </source>
</reference>
<evidence type="ECO:0000256" key="2">
    <source>
        <dbReference type="ARBA" id="ARBA00006432"/>
    </source>
</evidence>
<proteinExistence type="inferred from homology"/>
<dbReference type="GO" id="GO:0031177">
    <property type="term" value="F:phosphopantetheine binding"/>
    <property type="evidence" value="ECO:0007669"/>
    <property type="project" value="InterPro"/>
</dbReference>
<dbReference type="CDD" id="cd12117">
    <property type="entry name" value="A_NRPS_Srf_like"/>
    <property type="match status" value="1"/>
</dbReference>
<dbReference type="Pfam" id="PF00501">
    <property type="entry name" value="AMP-binding"/>
    <property type="match status" value="1"/>
</dbReference>
<dbReference type="FunFam" id="3.40.50.980:FF:000002">
    <property type="entry name" value="Enterobactin synthetase component F"/>
    <property type="match status" value="1"/>
</dbReference>
<dbReference type="FunFam" id="3.40.50.12780:FF:000012">
    <property type="entry name" value="Non-ribosomal peptide synthetase"/>
    <property type="match status" value="1"/>
</dbReference>
<dbReference type="SMART" id="SM00823">
    <property type="entry name" value="PKS_PP"/>
    <property type="match status" value="2"/>
</dbReference>
<evidence type="ECO:0000256" key="1">
    <source>
        <dbReference type="ARBA" id="ARBA00001957"/>
    </source>
</evidence>
<dbReference type="PROSITE" id="PS50075">
    <property type="entry name" value="CARRIER"/>
    <property type="match status" value="2"/>
</dbReference>
<dbReference type="InterPro" id="IPR001031">
    <property type="entry name" value="Thioesterase"/>
</dbReference>
<dbReference type="InterPro" id="IPR000873">
    <property type="entry name" value="AMP-dep_synth/lig_dom"/>
</dbReference>
<dbReference type="FunFam" id="3.40.50.980:FF:000001">
    <property type="entry name" value="Non-ribosomal peptide synthetase"/>
    <property type="match status" value="1"/>
</dbReference>
<feature type="domain" description="Carrier" evidence="5">
    <location>
        <begin position="1175"/>
        <end position="1249"/>
    </location>
</feature>
<dbReference type="InterPro" id="IPR020802">
    <property type="entry name" value="TesA-like"/>
</dbReference>
<dbReference type="InterPro" id="IPR020845">
    <property type="entry name" value="AMP-binding_CS"/>
</dbReference>
<evidence type="ECO:0000259" key="5">
    <source>
        <dbReference type="PROSITE" id="PS50075"/>
    </source>
</evidence>
<dbReference type="EMBL" id="WLYI01000048">
    <property type="protein sequence ID" value="MTD22269.1"/>
    <property type="molecule type" value="Genomic_DNA"/>
</dbReference>
<dbReference type="InterPro" id="IPR006162">
    <property type="entry name" value="Ppantetheine_attach_site"/>
</dbReference>
<evidence type="ECO:0000313" key="7">
    <source>
        <dbReference type="Proteomes" id="UP000431485"/>
    </source>
</evidence>
<dbReference type="SMART" id="SM00824">
    <property type="entry name" value="PKS_TE"/>
    <property type="match status" value="1"/>
</dbReference>
<dbReference type="SUPFAM" id="SSF52777">
    <property type="entry name" value="CoA-dependent acyltransferases"/>
    <property type="match status" value="2"/>
</dbReference>
<dbReference type="PANTHER" id="PTHR45527">
    <property type="entry name" value="NONRIBOSOMAL PEPTIDE SYNTHETASE"/>
    <property type="match status" value="1"/>
</dbReference>
<dbReference type="RefSeq" id="WP_154745831.1">
    <property type="nucleotide sequence ID" value="NZ_WLYI01000048.1"/>
</dbReference>
<evidence type="ECO:0000313" key="6">
    <source>
        <dbReference type="EMBL" id="MTD22269.1"/>
    </source>
</evidence>
<keyword evidence="4" id="KW-0597">Phosphoprotein</keyword>
<comment type="cofactor">
    <cofactor evidence="1">
        <name>pantetheine 4'-phosphate</name>
        <dbReference type="ChEBI" id="CHEBI:47942"/>
    </cofactor>
</comment>
<dbReference type="InterPro" id="IPR010071">
    <property type="entry name" value="AA_adenyl_dom"/>
</dbReference>
<dbReference type="FunFam" id="3.30.559.10:FF:000064">
    <property type="entry name" value="Non-ribosomal peptide synthetase OfaC"/>
    <property type="match status" value="1"/>
</dbReference>
<dbReference type="SUPFAM" id="SSF47336">
    <property type="entry name" value="ACP-like"/>
    <property type="match status" value="2"/>
</dbReference>
<keyword evidence="3" id="KW-0596">Phosphopantetheine</keyword>
<dbReference type="InterPro" id="IPR009081">
    <property type="entry name" value="PP-bd_ACP"/>
</dbReference>
<dbReference type="Proteomes" id="UP000431485">
    <property type="component" value="Unassembled WGS sequence"/>
</dbReference>
<dbReference type="GO" id="GO:0003824">
    <property type="term" value="F:catalytic activity"/>
    <property type="evidence" value="ECO:0007669"/>
    <property type="project" value="InterPro"/>
</dbReference>
<dbReference type="GO" id="GO:0044550">
    <property type="term" value="P:secondary metabolite biosynthetic process"/>
    <property type="evidence" value="ECO:0007669"/>
    <property type="project" value="UniProtKB-ARBA"/>
</dbReference>
<dbReference type="Gene3D" id="1.10.1200.10">
    <property type="entry name" value="ACP-like"/>
    <property type="match status" value="2"/>
</dbReference>
<dbReference type="InterPro" id="IPR001242">
    <property type="entry name" value="Condensation_dom"/>
</dbReference>
<comment type="similarity">
    <text evidence="2">Belongs to the ATP-dependent AMP-binding enzyme family.</text>
</comment>
<dbReference type="SUPFAM" id="SSF56801">
    <property type="entry name" value="Acetyl-CoA synthetase-like"/>
    <property type="match status" value="2"/>
</dbReference>
<dbReference type="CDD" id="cd19544">
    <property type="entry name" value="E-C_NRPS"/>
    <property type="match status" value="1"/>
</dbReference>
<dbReference type="PROSITE" id="PS00455">
    <property type="entry name" value="AMP_BINDING"/>
    <property type="match status" value="1"/>
</dbReference>
<dbReference type="Pfam" id="PF00668">
    <property type="entry name" value="Condensation"/>
    <property type="match status" value="1"/>
</dbReference>
<dbReference type="Gene3D" id="2.30.38.10">
    <property type="entry name" value="Luciferase, Domain 3"/>
    <property type="match status" value="1"/>
</dbReference>
<keyword evidence="7" id="KW-1185">Reference proteome</keyword>
<feature type="domain" description="Carrier" evidence="5">
    <location>
        <begin position="100"/>
        <end position="174"/>
    </location>
</feature>
<dbReference type="Gene3D" id="3.30.559.30">
    <property type="entry name" value="Nonribosomal peptide synthetase, condensation domain"/>
    <property type="match status" value="1"/>
</dbReference>
<dbReference type="InterPro" id="IPR020806">
    <property type="entry name" value="PKS_PP-bd"/>
</dbReference>
<dbReference type="Pfam" id="PF00550">
    <property type="entry name" value="PP-binding"/>
    <property type="match status" value="2"/>
</dbReference>
<dbReference type="PROSITE" id="PS00012">
    <property type="entry name" value="PHOSPHOPANTETHEINE"/>
    <property type="match status" value="1"/>
</dbReference>
<gene>
    <name evidence="6" type="ORF">GIR22_24365</name>
</gene>
<dbReference type="SUPFAM" id="SSF53474">
    <property type="entry name" value="alpha/beta-Hydrolases"/>
    <property type="match status" value="2"/>
</dbReference>
<feature type="non-terminal residue" evidence="6">
    <location>
        <position position="1"/>
    </location>
</feature>
<name>A0A7X2RY11_9PSED</name>
<dbReference type="FunFam" id="1.10.1200.10:FF:000005">
    <property type="entry name" value="Nonribosomal peptide synthetase 1"/>
    <property type="match status" value="2"/>
</dbReference>
<dbReference type="GO" id="GO:0005737">
    <property type="term" value="C:cytoplasm"/>
    <property type="evidence" value="ECO:0007669"/>
    <property type="project" value="TreeGrafter"/>
</dbReference>
<evidence type="ECO:0000256" key="3">
    <source>
        <dbReference type="ARBA" id="ARBA00022450"/>
    </source>
</evidence>
<dbReference type="InterPro" id="IPR036736">
    <property type="entry name" value="ACP-like_sf"/>
</dbReference>
<dbReference type="InterPro" id="IPR029058">
    <property type="entry name" value="AB_hydrolase_fold"/>
</dbReference>
<accession>A0A7X2RY11</accession>
<dbReference type="InterPro" id="IPR045851">
    <property type="entry name" value="AMP-bd_C_sf"/>
</dbReference>
<dbReference type="PANTHER" id="PTHR45527:SF1">
    <property type="entry name" value="FATTY ACID SYNTHASE"/>
    <property type="match status" value="1"/>
</dbReference>
<organism evidence="6 7">
    <name type="scientific">Pseudomonas karstica</name>
    <dbReference type="NCBI Taxonomy" id="1055468"/>
    <lineage>
        <taxon>Bacteria</taxon>
        <taxon>Pseudomonadati</taxon>
        <taxon>Pseudomonadota</taxon>
        <taxon>Gammaproteobacteria</taxon>
        <taxon>Pseudomonadales</taxon>
        <taxon>Pseudomonadaceae</taxon>
        <taxon>Pseudomonas</taxon>
    </lineage>
</organism>
<dbReference type="Gene3D" id="3.40.50.980">
    <property type="match status" value="2"/>
</dbReference>
<dbReference type="OrthoDB" id="134488at2"/>
<comment type="caution">
    <text evidence="6">The sequence shown here is derived from an EMBL/GenBank/DDBJ whole genome shotgun (WGS) entry which is preliminary data.</text>
</comment>
<dbReference type="InterPro" id="IPR023213">
    <property type="entry name" value="CAT-like_dom_sf"/>
</dbReference>
<dbReference type="Gene3D" id="3.30.300.30">
    <property type="match status" value="2"/>
</dbReference>
<dbReference type="Pfam" id="PF00975">
    <property type="entry name" value="Thioesterase"/>
    <property type="match status" value="2"/>
</dbReference>
<dbReference type="Gene3D" id="3.40.50.1820">
    <property type="entry name" value="alpha/beta hydrolase"/>
    <property type="match status" value="2"/>
</dbReference>